<dbReference type="Pfam" id="PF01943">
    <property type="entry name" value="Polysacc_synt"/>
    <property type="match status" value="1"/>
</dbReference>
<evidence type="ECO:0000256" key="3">
    <source>
        <dbReference type="ARBA" id="ARBA00022692"/>
    </source>
</evidence>
<reference evidence="7 8" key="1">
    <citation type="submission" date="2013-06" db="EMBL/GenBank/DDBJ databases">
        <title>The Genome Sequence of Acinetobacter rudis CIP 110305.</title>
        <authorList>
            <consortium name="The Broad Institute Genome Sequencing Platform"/>
            <consortium name="The Broad Institute Genome Sequencing Center for Infectious Disease"/>
            <person name="Cerqueira G."/>
            <person name="Feldgarden M."/>
            <person name="Courvalin P."/>
            <person name="Perichon B."/>
            <person name="Grillot-Courvalin C."/>
            <person name="Clermont D."/>
            <person name="Rocha E."/>
            <person name="Yoon E.-J."/>
            <person name="Nemec A."/>
            <person name="Young S.K."/>
            <person name="Zeng Q."/>
            <person name="Gargeya S."/>
            <person name="Fitzgerald M."/>
            <person name="Abouelleil A."/>
            <person name="Alvarado L."/>
            <person name="Berlin A.M."/>
            <person name="Chapman S.B."/>
            <person name="Dewar J."/>
            <person name="Goldberg J."/>
            <person name="Griggs A."/>
            <person name="Gujja S."/>
            <person name="Hansen M."/>
            <person name="Howarth C."/>
            <person name="Imamovic A."/>
            <person name="Larimer J."/>
            <person name="McCowan C."/>
            <person name="Murphy C."/>
            <person name="Pearson M."/>
            <person name="Priest M."/>
            <person name="Roberts A."/>
            <person name="Saif S."/>
            <person name="Shea T."/>
            <person name="Sykes S."/>
            <person name="Wortman J."/>
            <person name="Nusbaum C."/>
            <person name="Birren B."/>
        </authorList>
    </citation>
    <scope>NUCLEOTIDE SEQUENCE [LARGE SCALE GENOMIC DNA]</scope>
    <source>
        <strain evidence="7 8">CIP 110305</strain>
    </source>
</reference>
<name>S3MN90_9GAMM</name>
<dbReference type="InterPro" id="IPR044550">
    <property type="entry name" value="WzxE"/>
</dbReference>
<dbReference type="AlphaFoldDB" id="S3MN90"/>
<evidence type="ECO:0000313" key="8">
    <source>
        <dbReference type="Proteomes" id="UP000014568"/>
    </source>
</evidence>
<comment type="subcellular location">
    <subcellularLocation>
        <location evidence="1">Cell membrane</location>
        <topology evidence="1">Multi-pass membrane protein</topology>
    </subcellularLocation>
</comment>
<dbReference type="RefSeq" id="WP_016658002.1">
    <property type="nucleotide sequence ID" value="NZ_KE340355.1"/>
</dbReference>
<keyword evidence="4 6" id="KW-1133">Transmembrane helix</keyword>
<feature type="transmembrane region" description="Helical" evidence="6">
    <location>
        <begin position="390"/>
        <end position="409"/>
    </location>
</feature>
<dbReference type="PANTHER" id="PTHR30250">
    <property type="entry name" value="PST FAMILY PREDICTED COLANIC ACID TRANSPORTER"/>
    <property type="match status" value="1"/>
</dbReference>
<feature type="transmembrane region" description="Helical" evidence="6">
    <location>
        <begin position="12"/>
        <end position="32"/>
    </location>
</feature>
<dbReference type="PANTHER" id="PTHR30250:SF30">
    <property type="entry name" value="LIPID III FLIPPASE"/>
    <property type="match status" value="1"/>
</dbReference>
<keyword evidence="8" id="KW-1185">Reference proteome</keyword>
<protein>
    <submittedName>
        <fullName evidence="7">Uncharacterized protein</fullName>
    </submittedName>
</protein>
<evidence type="ECO:0000313" key="7">
    <source>
        <dbReference type="EMBL" id="EPF69380.1"/>
    </source>
</evidence>
<feature type="transmembrane region" description="Helical" evidence="6">
    <location>
        <begin position="217"/>
        <end position="238"/>
    </location>
</feature>
<keyword evidence="2" id="KW-1003">Cell membrane</keyword>
<dbReference type="OrthoDB" id="9769862at2"/>
<feature type="transmembrane region" description="Helical" evidence="6">
    <location>
        <begin position="145"/>
        <end position="166"/>
    </location>
</feature>
<dbReference type="GO" id="GO:0005886">
    <property type="term" value="C:plasma membrane"/>
    <property type="evidence" value="ECO:0007669"/>
    <property type="project" value="UniProtKB-SubCell"/>
</dbReference>
<keyword evidence="5 6" id="KW-0472">Membrane</keyword>
<feature type="transmembrane region" description="Helical" evidence="6">
    <location>
        <begin position="86"/>
        <end position="106"/>
    </location>
</feature>
<dbReference type="CDD" id="cd13125">
    <property type="entry name" value="MATE_like_10"/>
    <property type="match status" value="1"/>
</dbReference>
<dbReference type="STRING" id="632955.GCA_000829675_01056"/>
<feature type="transmembrane region" description="Helical" evidence="6">
    <location>
        <begin position="118"/>
        <end position="138"/>
    </location>
</feature>
<dbReference type="PATRIC" id="fig|421052.3.peg.3573"/>
<accession>S3MN90</accession>
<feature type="transmembrane region" description="Helical" evidence="6">
    <location>
        <begin position="334"/>
        <end position="355"/>
    </location>
</feature>
<evidence type="ECO:0000256" key="1">
    <source>
        <dbReference type="ARBA" id="ARBA00004651"/>
    </source>
</evidence>
<dbReference type="InterPro" id="IPR002797">
    <property type="entry name" value="Polysacc_synth"/>
</dbReference>
<evidence type="ECO:0000256" key="6">
    <source>
        <dbReference type="SAM" id="Phobius"/>
    </source>
</evidence>
<dbReference type="HOGENOM" id="CLU_042154_0_0_6"/>
<dbReference type="GO" id="GO:0009246">
    <property type="term" value="P:enterobacterial common antigen biosynthetic process"/>
    <property type="evidence" value="ECO:0007669"/>
    <property type="project" value="InterPro"/>
</dbReference>
<dbReference type="EMBL" id="ATGI01000043">
    <property type="protein sequence ID" value="EPF69380.1"/>
    <property type="molecule type" value="Genomic_DNA"/>
</dbReference>
<sequence>MNLLNTSILNGLAVFIKTVTMLVLNKILAVYVGPSGYAVIGQFQNFVQVITGIGGSFINNGIVKYTAEYHEDDQLQRRLWATSSKLIILFTLLISFVIICSSFYLSQVIFKHHDYWSVFVWLAIFLVFFNLNGFLLAIINGKKEIVKLVSANIGGTLITLLATYVLVVSYGLYGALIALAINQSVAFFLTWFIARKSQWYQPEIFWGKIDKSLAKKLSAFALMALVSVVVGNITQFILRSYVVKTYGWDYAGYWDAMNRLSLGYLMFASTIIGVYYLPKLSELKQYNEIKKEVRMGYLVILPIATLSAAMVYLFKELVVEILFTAQFKPMLELLFWQLIGDVLRIGSWIITYMMLSRAMTRLFISLETFFLVSIIPLTMLLAHLYGFKGIALAFAVNNLFYWITCAFFANKKLKNDLSPLKV</sequence>
<keyword evidence="3 6" id="KW-0812">Transmembrane</keyword>
<comment type="caution">
    <text evidence="7">The sequence shown here is derived from an EMBL/GenBank/DDBJ whole genome shotgun (WGS) entry which is preliminary data.</text>
</comment>
<gene>
    <name evidence="7" type="ORF">F945_03651</name>
</gene>
<dbReference type="Proteomes" id="UP000014568">
    <property type="component" value="Unassembled WGS sequence"/>
</dbReference>
<dbReference type="eggNOG" id="COG2244">
    <property type="taxonomic scope" value="Bacteria"/>
</dbReference>
<dbReference type="InterPro" id="IPR050833">
    <property type="entry name" value="Poly_Biosynth_Transport"/>
</dbReference>
<feature type="transmembrane region" description="Helical" evidence="6">
    <location>
        <begin position="297"/>
        <end position="314"/>
    </location>
</feature>
<evidence type="ECO:0000256" key="5">
    <source>
        <dbReference type="ARBA" id="ARBA00023136"/>
    </source>
</evidence>
<organism evidence="7 8">
    <name type="scientific">Acinetobacter rudis CIP 110305</name>
    <dbReference type="NCBI Taxonomy" id="421052"/>
    <lineage>
        <taxon>Bacteria</taxon>
        <taxon>Pseudomonadati</taxon>
        <taxon>Pseudomonadota</taxon>
        <taxon>Gammaproteobacteria</taxon>
        <taxon>Moraxellales</taxon>
        <taxon>Moraxellaceae</taxon>
        <taxon>Acinetobacter</taxon>
    </lineage>
</organism>
<evidence type="ECO:0000256" key="2">
    <source>
        <dbReference type="ARBA" id="ARBA00022475"/>
    </source>
</evidence>
<feature type="transmembrane region" description="Helical" evidence="6">
    <location>
        <begin position="258"/>
        <end position="277"/>
    </location>
</feature>
<evidence type="ECO:0000256" key="4">
    <source>
        <dbReference type="ARBA" id="ARBA00022989"/>
    </source>
</evidence>
<proteinExistence type="predicted"/>
<feature type="transmembrane region" description="Helical" evidence="6">
    <location>
        <begin position="172"/>
        <end position="194"/>
    </location>
</feature>
<feature type="transmembrane region" description="Helical" evidence="6">
    <location>
        <begin position="362"/>
        <end position="384"/>
    </location>
</feature>